<dbReference type="InterPro" id="IPR027417">
    <property type="entry name" value="P-loop_NTPase"/>
</dbReference>
<keyword evidence="2" id="KW-0418">Kinase</keyword>
<dbReference type="GO" id="GO:0016301">
    <property type="term" value="F:kinase activity"/>
    <property type="evidence" value="ECO:0007669"/>
    <property type="project" value="UniProtKB-KW"/>
</dbReference>
<dbReference type="SMART" id="SM00382">
    <property type="entry name" value="AAA"/>
    <property type="match status" value="1"/>
</dbReference>
<dbReference type="SUPFAM" id="SSF52540">
    <property type="entry name" value="P-loop containing nucleoside triphosphate hydrolases"/>
    <property type="match status" value="1"/>
</dbReference>
<dbReference type="Gene3D" id="3.40.50.300">
    <property type="entry name" value="P-loop containing nucleotide triphosphate hydrolases"/>
    <property type="match status" value="1"/>
</dbReference>
<dbReference type="InterPro" id="IPR003593">
    <property type="entry name" value="AAA+_ATPase"/>
</dbReference>
<evidence type="ECO:0000313" key="2">
    <source>
        <dbReference type="EMBL" id="MBL0884877.1"/>
    </source>
</evidence>
<sequence length="209" mass="22395">MPEHLVERARRLVDGVAGEGRAVLGVTGPPGAGKSTLAAGLAAALGPERAVVVGMDGFHLANSVLEARGSRERKGAIDTFDDAGYADLIRRLATARAGDAPILAPEFRRELEEPIAGAVVVPPEVPLVITEGNYLLAETGQWPRARAHLTEVWYVDLPDDVRLERLTARHHSHGKTQEAARAWAHGSDQRNAEVVAATRRNADLCVTLE</sequence>
<organism evidence="2 3">
    <name type="scientific">Myceligenerans indicum</name>
    <dbReference type="NCBI Taxonomy" id="2593663"/>
    <lineage>
        <taxon>Bacteria</taxon>
        <taxon>Bacillati</taxon>
        <taxon>Actinomycetota</taxon>
        <taxon>Actinomycetes</taxon>
        <taxon>Micrococcales</taxon>
        <taxon>Promicromonosporaceae</taxon>
        <taxon>Myceligenerans</taxon>
    </lineage>
</organism>
<name>A0ABS1LF46_9MICO</name>
<dbReference type="Proteomes" id="UP000675409">
    <property type="component" value="Unassembled WGS sequence"/>
</dbReference>
<keyword evidence="3" id="KW-1185">Reference proteome</keyword>
<dbReference type="NCBIfam" id="NF006743">
    <property type="entry name" value="PRK09270.1-2"/>
    <property type="match status" value="1"/>
</dbReference>
<evidence type="ECO:0000259" key="1">
    <source>
        <dbReference type="SMART" id="SM00382"/>
    </source>
</evidence>
<evidence type="ECO:0000313" key="3">
    <source>
        <dbReference type="Proteomes" id="UP000675409"/>
    </source>
</evidence>
<comment type="caution">
    <text evidence="2">The sequence shown here is derived from an EMBL/GenBank/DDBJ whole genome shotgun (WGS) entry which is preliminary data.</text>
</comment>
<dbReference type="PANTHER" id="PTHR10285">
    <property type="entry name" value="URIDINE KINASE"/>
    <property type="match status" value="1"/>
</dbReference>
<gene>
    <name evidence="2" type="ORF">HGK34_01040</name>
</gene>
<dbReference type="EMBL" id="JABBYC010000001">
    <property type="protein sequence ID" value="MBL0884877.1"/>
    <property type="molecule type" value="Genomic_DNA"/>
</dbReference>
<protein>
    <submittedName>
        <fullName evidence="2">Nucleoside/nucleotide kinase family protein</fullName>
    </submittedName>
</protein>
<proteinExistence type="predicted"/>
<accession>A0ABS1LF46</accession>
<reference evidence="2 3" key="1">
    <citation type="journal article" date="2021" name="Arch. Microbiol.">
        <title>Myceligenerans indicum sp. nov., an actinobacterium isolated from mangrove sediment of Sundarbans, India.</title>
        <authorList>
            <person name="Asha K."/>
            <person name="Bhadury P."/>
        </authorList>
    </citation>
    <scope>NUCLEOTIDE SEQUENCE [LARGE SCALE GENOMIC DNA]</scope>
    <source>
        <strain evidence="2 3">I2</strain>
    </source>
</reference>
<feature type="domain" description="AAA+ ATPase" evidence="1">
    <location>
        <begin position="20"/>
        <end position="159"/>
    </location>
</feature>
<keyword evidence="2" id="KW-0808">Transferase</keyword>